<feature type="chain" id="PRO_5014708161" description="Peptidase S11 D-alanyl-D-alanine carboxypeptidase A N-terminal domain-containing protein" evidence="9">
    <location>
        <begin position="19"/>
        <end position="238"/>
    </location>
</feature>
<dbReference type="EMBL" id="PFBP01000042">
    <property type="protein sequence ID" value="PIT89666.1"/>
    <property type="molecule type" value="Genomic_DNA"/>
</dbReference>
<evidence type="ECO:0000256" key="9">
    <source>
        <dbReference type="SAM" id="SignalP"/>
    </source>
</evidence>
<keyword evidence="2 9" id="KW-0732">Signal</keyword>
<feature type="active site" description="Proton acceptor" evidence="7">
    <location>
        <position position="90"/>
    </location>
</feature>
<feature type="active site" evidence="7">
    <location>
        <position position="142"/>
    </location>
</feature>
<sequence length="238" mass="25838">MFLKILLTILFASQLSPALNTGGQILGWQTAIQEQRAGDSLISQTPQRINKNNLGLKISAKSALIIDKNSGQILWSKNPDEKRSIASITKLMTVLVFLSTTPDLKKEIALTADDITSGSKLNVFLGEKIHLENLLNLALVNSDNNATLALVRATGFSEQEFVKKMNDAAKKNNLNQTFFSDPIGLANGNVSTAIETARLLALASNNELIKKILAQKNYSFTSLSGRAHSVKSTNSLLN</sequence>
<evidence type="ECO:0000313" key="11">
    <source>
        <dbReference type="EMBL" id="PIT89666.1"/>
    </source>
</evidence>
<reference evidence="12" key="1">
    <citation type="submission" date="2017-09" db="EMBL/GenBank/DDBJ databases">
        <title>Depth-based differentiation of microbial function through sediment-hosted aquifers and enrichment of novel symbionts in the deep terrestrial subsurface.</title>
        <authorList>
            <person name="Probst A.J."/>
            <person name="Ladd B."/>
            <person name="Jarett J.K."/>
            <person name="Geller-Mcgrath D.E."/>
            <person name="Sieber C.M.K."/>
            <person name="Emerson J.B."/>
            <person name="Anantharaman K."/>
            <person name="Thomas B.C."/>
            <person name="Malmstrom R."/>
            <person name="Stieglmeier M."/>
            <person name="Klingl A."/>
            <person name="Woyke T."/>
            <person name="Ryan C.M."/>
            <person name="Banfield J.F."/>
        </authorList>
    </citation>
    <scope>NUCLEOTIDE SEQUENCE [LARGE SCALE GENOMIC DNA]</scope>
</reference>
<gene>
    <name evidence="11" type="ORF">COU23_02745</name>
</gene>
<dbReference type="Pfam" id="PF00768">
    <property type="entry name" value="Peptidase_S11"/>
    <property type="match status" value="1"/>
</dbReference>
<dbReference type="SUPFAM" id="SSF56601">
    <property type="entry name" value="beta-lactamase/transpeptidase-like"/>
    <property type="match status" value="1"/>
</dbReference>
<accession>A0A2M6WA45</accession>
<dbReference type="InterPro" id="IPR001967">
    <property type="entry name" value="Peptidase_S11_N"/>
</dbReference>
<dbReference type="GO" id="GO:0009002">
    <property type="term" value="F:serine-type D-Ala-D-Ala carboxypeptidase activity"/>
    <property type="evidence" value="ECO:0007669"/>
    <property type="project" value="InterPro"/>
</dbReference>
<proteinExistence type="inferred from homology"/>
<dbReference type="Gene3D" id="3.40.710.10">
    <property type="entry name" value="DD-peptidase/beta-lactamase superfamily"/>
    <property type="match status" value="1"/>
</dbReference>
<dbReference type="AlphaFoldDB" id="A0A2M6WA45"/>
<dbReference type="GO" id="GO:0006508">
    <property type="term" value="P:proteolysis"/>
    <property type="evidence" value="ECO:0007669"/>
    <property type="project" value="InterPro"/>
</dbReference>
<dbReference type="PANTHER" id="PTHR21581:SF26">
    <property type="entry name" value="D-ALANYL-D-ALANINE ENDOPEPTIDASE"/>
    <property type="match status" value="1"/>
</dbReference>
<dbReference type="GO" id="GO:0071555">
    <property type="term" value="P:cell wall organization"/>
    <property type="evidence" value="ECO:0007669"/>
    <property type="project" value="UniProtKB-KW"/>
</dbReference>
<feature type="non-terminal residue" evidence="11">
    <location>
        <position position="238"/>
    </location>
</feature>
<evidence type="ECO:0000256" key="3">
    <source>
        <dbReference type="ARBA" id="ARBA00022801"/>
    </source>
</evidence>
<dbReference type="InterPro" id="IPR012338">
    <property type="entry name" value="Beta-lactam/transpept-like"/>
</dbReference>
<name>A0A2M6WA45_9BACT</name>
<feature type="signal peptide" evidence="9">
    <location>
        <begin position="1"/>
        <end position="18"/>
    </location>
</feature>
<evidence type="ECO:0000256" key="2">
    <source>
        <dbReference type="ARBA" id="ARBA00022729"/>
    </source>
</evidence>
<evidence type="ECO:0000256" key="5">
    <source>
        <dbReference type="ARBA" id="ARBA00022984"/>
    </source>
</evidence>
<feature type="active site" description="Acyl-ester intermediate" evidence="7">
    <location>
        <position position="87"/>
    </location>
</feature>
<feature type="domain" description="Peptidase S11 D-alanyl-D-alanine carboxypeptidase A N-terminal" evidence="10">
    <location>
        <begin position="57"/>
        <end position="235"/>
    </location>
</feature>
<comment type="caution">
    <text evidence="11">The sequence shown here is derived from an EMBL/GenBank/DDBJ whole genome shotgun (WGS) entry which is preliminary data.</text>
</comment>
<evidence type="ECO:0000256" key="6">
    <source>
        <dbReference type="ARBA" id="ARBA00023316"/>
    </source>
</evidence>
<evidence type="ECO:0000256" key="1">
    <source>
        <dbReference type="ARBA" id="ARBA00007164"/>
    </source>
</evidence>
<evidence type="ECO:0000259" key="10">
    <source>
        <dbReference type="Pfam" id="PF00768"/>
    </source>
</evidence>
<protein>
    <recommendedName>
        <fullName evidence="10">Peptidase S11 D-alanyl-D-alanine carboxypeptidase A N-terminal domain-containing protein</fullName>
    </recommendedName>
</protein>
<keyword evidence="6" id="KW-0961">Cell wall biogenesis/degradation</keyword>
<comment type="similarity">
    <text evidence="1 8">Belongs to the peptidase S11 family.</text>
</comment>
<keyword evidence="3" id="KW-0378">Hydrolase</keyword>
<dbReference type="GO" id="GO:0009252">
    <property type="term" value="P:peptidoglycan biosynthetic process"/>
    <property type="evidence" value="ECO:0007669"/>
    <property type="project" value="UniProtKB-KW"/>
</dbReference>
<evidence type="ECO:0000256" key="8">
    <source>
        <dbReference type="RuleBase" id="RU004016"/>
    </source>
</evidence>
<evidence type="ECO:0000256" key="7">
    <source>
        <dbReference type="PIRSR" id="PIRSR618044-1"/>
    </source>
</evidence>
<organism evidence="11 12">
    <name type="scientific">Candidatus Kuenenbacteria bacterium CG10_big_fil_rev_8_21_14_0_10_36_11</name>
    <dbReference type="NCBI Taxonomy" id="1974618"/>
    <lineage>
        <taxon>Bacteria</taxon>
        <taxon>Candidatus Kueneniibacteriota</taxon>
    </lineage>
</organism>
<keyword evidence="4" id="KW-0133">Cell shape</keyword>
<dbReference type="GO" id="GO:0008360">
    <property type="term" value="P:regulation of cell shape"/>
    <property type="evidence" value="ECO:0007669"/>
    <property type="project" value="UniProtKB-KW"/>
</dbReference>
<dbReference type="Proteomes" id="UP000231464">
    <property type="component" value="Unassembled WGS sequence"/>
</dbReference>
<dbReference type="PRINTS" id="PR00725">
    <property type="entry name" value="DADACBPTASE1"/>
</dbReference>
<dbReference type="InterPro" id="IPR018044">
    <property type="entry name" value="Peptidase_S11"/>
</dbReference>
<keyword evidence="5" id="KW-0573">Peptidoglycan synthesis</keyword>
<evidence type="ECO:0000313" key="12">
    <source>
        <dbReference type="Proteomes" id="UP000231464"/>
    </source>
</evidence>
<dbReference type="PANTHER" id="PTHR21581">
    <property type="entry name" value="D-ALANYL-D-ALANINE CARBOXYPEPTIDASE"/>
    <property type="match status" value="1"/>
</dbReference>
<evidence type="ECO:0000256" key="4">
    <source>
        <dbReference type="ARBA" id="ARBA00022960"/>
    </source>
</evidence>